<evidence type="ECO:0000259" key="4">
    <source>
        <dbReference type="SMART" id="SM00481"/>
    </source>
</evidence>
<dbReference type="SMART" id="SM00481">
    <property type="entry name" value="POLIIIAc"/>
    <property type="match status" value="1"/>
</dbReference>
<dbReference type="Proteomes" id="UP000001096">
    <property type="component" value="Unassembled WGS sequence"/>
</dbReference>
<dbReference type="InterPro" id="IPR016195">
    <property type="entry name" value="Pol/histidinol_Pase-like"/>
</dbReference>
<comment type="caution">
    <text evidence="5">The sequence shown here is derived from an EMBL/GenBank/DDBJ whole genome shotgun (WGS) entry which is preliminary data.</text>
</comment>
<dbReference type="Gene3D" id="3.20.20.140">
    <property type="entry name" value="Metal-dependent hydrolases"/>
    <property type="match status" value="1"/>
</dbReference>
<feature type="domain" description="Polymerase/histidinol phosphatase N-terminal" evidence="4">
    <location>
        <begin position="7"/>
        <end position="74"/>
    </location>
</feature>
<sequence length="571" mass="64442">MSTHRYVELQTTSHFSFLRGASSADELFAQAAVQGIEALAIVDRNSLAGIVRAHEASKATGVRLIVGCRLDLSDGMSLLVYPSDRSAYSRLCRLLSLGKRRAGKGKCSLGWADVVAYGEGLIVVLVPDTADDDCRLHLRQLHDAFADRAYMALTLRRRPNDQLRLHALSNAAAAAKVRTVVTNDVLFHAPDRRILQDVVTCIRHNVTIDALGDRRERHADRFLKPPEEMHRLFTRYSDALARTLEIADRCRFSLDELAYQYPEERDDPSLSPQETLEKLTWEGAATRYPEGLPDEVRAVLQHELRLINKLDYAPYFLTVNSIVRFARSRDILCQGRGSAANSAVCYVLGITSIDPGRNDLLFERFVSEERREPPDIDVDFEHERREIVMQWVFETYGRDHAALCSTVIRYRTKGALRDVGKALGLPEDLISSLSGQVWGWSEEGVENRHVEELNLNLADRRLRLTLDLARQLMGAPRHLSQHPGGFVLTHDRLDDLVPIEPASMKDRQVIEWDKDDIDALRFMKVDVLALGMLTCMKKGLDLLAHHKGVELDLATIPAEDPRTYAMMAPEH</sequence>
<reference evidence="5 6" key="1">
    <citation type="submission" date="2012-04" db="EMBL/GenBank/DDBJ databases">
        <title>The Genome Sequence of Afipia broomeae ATCC 49717.</title>
        <authorList>
            <consortium name="The Broad Institute Genome Sequencing Platform"/>
            <person name="Earl A."/>
            <person name="Ward D."/>
            <person name="Feldgarden M."/>
            <person name="Gevers D."/>
            <person name="Huys G."/>
            <person name="Walker B."/>
            <person name="Young S.K."/>
            <person name="Zeng Q."/>
            <person name="Gargeya S."/>
            <person name="Fitzgerald M."/>
            <person name="Haas B."/>
            <person name="Abouelleil A."/>
            <person name="Alvarado L."/>
            <person name="Arachchi H.M."/>
            <person name="Berlin A."/>
            <person name="Chapman S.B."/>
            <person name="Goldberg J."/>
            <person name="Griggs A."/>
            <person name="Gujja S."/>
            <person name="Hansen M."/>
            <person name="Howarth C."/>
            <person name="Imamovic A."/>
            <person name="Larimer J."/>
            <person name="McCowen C."/>
            <person name="Montmayeur A."/>
            <person name="Murphy C."/>
            <person name="Neiman D."/>
            <person name="Pearson M."/>
            <person name="Priest M."/>
            <person name="Roberts A."/>
            <person name="Saif S."/>
            <person name="Shea T."/>
            <person name="Sisk P."/>
            <person name="Sykes S."/>
            <person name="Wortman J."/>
            <person name="Nusbaum C."/>
            <person name="Birren B."/>
        </authorList>
    </citation>
    <scope>NUCLEOTIDE SEQUENCE [LARGE SCALE GENOMIC DNA]</scope>
    <source>
        <strain evidence="5 6">ATCC 49717</strain>
    </source>
</reference>
<keyword evidence="2" id="KW-0227">DNA damage</keyword>
<dbReference type="HOGENOM" id="CLU_001600_4_2_5"/>
<evidence type="ECO:0000256" key="1">
    <source>
        <dbReference type="ARBA" id="ARBA00022490"/>
    </source>
</evidence>
<name>K8P3F5_9BRAD</name>
<accession>K8P3F5</accession>
<dbReference type="PATRIC" id="fig|883078.3.peg.5151"/>
<dbReference type="InterPro" id="IPR004805">
    <property type="entry name" value="DnaE2/DnaE/PolC"/>
</dbReference>
<dbReference type="eggNOG" id="COG0587">
    <property type="taxonomic scope" value="Bacteria"/>
</dbReference>
<keyword evidence="6" id="KW-1185">Reference proteome</keyword>
<dbReference type="GO" id="GO:0006281">
    <property type="term" value="P:DNA repair"/>
    <property type="evidence" value="ECO:0007669"/>
    <property type="project" value="UniProtKB-KW"/>
</dbReference>
<proteinExistence type="predicted"/>
<evidence type="ECO:0000313" key="5">
    <source>
        <dbReference type="EMBL" id="EKS32968.1"/>
    </source>
</evidence>
<evidence type="ECO:0000313" key="6">
    <source>
        <dbReference type="Proteomes" id="UP000001096"/>
    </source>
</evidence>
<dbReference type="InterPro" id="IPR003141">
    <property type="entry name" value="Pol/His_phosphatase_N"/>
</dbReference>
<dbReference type="GO" id="GO:0008408">
    <property type="term" value="F:3'-5' exonuclease activity"/>
    <property type="evidence" value="ECO:0007669"/>
    <property type="project" value="InterPro"/>
</dbReference>
<protein>
    <submittedName>
        <fullName evidence="5">Error-prone DNA polymerase 2</fullName>
    </submittedName>
</protein>
<dbReference type="SUPFAM" id="SSF89550">
    <property type="entry name" value="PHP domain-like"/>
    <property type="match status" value="1"/>
</dbReference>
<dbReference type="RefSeq" id="WP_006023688.1">
    <property type="nucleotide sequence ID" value="NZ_KB375285.1"/>
</dbReference>
<evidence type="ECO:0000256" key="2">
    <source>
        <dbReference type="ARBA" id="ARBA00022763"/>
    </source>
</evidence>
<evidence type="ECO:0000256" key="3">
    <source>
        <dbReference type="ARBA" id="ARBA00023204"/>
    </source>
</evidence>
<dbReference type="CDD" id="cd07434">
    <property type="entry name" value="PHP_PolIIIA_DnaE2"/>
    <property type="match status" value="1"/>
</dbReference>
<dbReference type="InterPro" id="IPR011708">
    <property type="entry name" value="DNA_pol3_alpha_NTPase_dom"/>
</dbReference>
<keyword evidence="1" id="KW-0963">Cytoplasm</keyword>
<dbReference type="PANTHER" id="PTHR32294">
    <property type="entry name" value="DNA POLYMERASE III SUBUNIT ALPHA"/>
    <property type="match status" value="1"/>
</dbReference>
<dbReference type="EMBL" id="AGWX01000006">
    <property type="protein sequence ID" value="EKS32968.1"/>
    <property type="molecule type" value="Genomic_DNA"/>
</dbReference>
<keyword evidence="3" id="KW-0234">DNA repair</keyword>
<dbReference type="PANTHER" id="PTHR32294:SF4">
    <property type="entry name" value="ERROR-PRONE DNA POLYMERASE"/>
    <property type="match status" value="1"/>
</dbReference>
<dbReference type="Pfam" id="PF02811">
    <property type="entry name" value="PHP"/>
    <property type="match status" value="1"/>
</dbReference>
<dbReference type="InterPro" id="IPR004013">
    <property type="entry name" value="PHP_dom"/>
</dbReference>
<dbReference type="GO" id="GO:0006260">
    <property type="term" value="P:DNA replication"/>
    <property type="evidence" value="ECO:0007669"/>
    <property type="project" value="InterPro"/>
</dbReference>
<dbReference type="AlphaFoldDB" id="K8P3F5"/>
<organism evidence="5 6">
    <name type="scientific">Afipia broomeae ATCC 49717</name>
    <dbReference type="NCBI Taxonomy" id="883078"/>
    <lineage>
        <taxon>Bacteria</taxon>
        <taxon>Pseudomonadati</taxon>
        <taxon>Pseudomonadota</taxon>
        <taxon>Alphaproteobacteria</taxon>
        <taxon>Hyphomicrobiales</taxon>
        <taxon>Nitrobacteraceae</taxon>
        <taxon>Afipia</taxon>
    </lineage>
</organism>
<gene>
    <name evidence="5" type="ORF">HMPREF9695_04983</name>
</gene>
<dbReference type="Pfam" id="PF07733">
    <property type="entry name" value="DNA_pol3_alpha"/>
    <property type="match status" value="1"/>
</dbReference>